<dbReference type="EMBL" id="JAUYVO010000002">
    <property type="protein sequence ID" value="MDP2521502.1"/>
    <property type="molecule type" value="Genomic_DNA"/>
</dbReference>
<dbReference type="InterPro" id="IPR050408">
    <property type="entry name" value="HGPRT"/>
</dbReference>
<dbReference type="PANTHER" id="PTHR43340:SF1">
    <property type="entry name" value="HYPOXANTHINE PHOSPHORIBOSYLTRANSFERASE"/>
    <property type="match status" value="1"/>
</dbReference>
<name>A0AAW7XGL6_9GAMM</name>
<comment type="catalytic activity">
    <reaction evidence="2">
        <text>IMP + diphosphate = hypoxanthine + 5-phospho-alpha-D-ribose 1-diphosphate</text>
        <dbReference type="Rhea" id="RHEA:17973"/>
        <dbReference type="ChEBI" id="CHEBI:17368"/>
        <dbReference type="ChEBI" id="CHEBI:33019"/>
        <dbReference type="ChEBI" id="CHEBI:58017"/>
        <dbReference type="ChEBI" id="CHEBI:58053"/>
        <dbReference type="EC" id="2.4.2.8"/>
    </reaction>
    <physiologicalReaction direction="right-to-left" evidence="2">
        <dbReference type="Rhea" id="RHEA:17975"/>
    </physiologicalReaction>
</comment>
<dbReference type="GO" id="GO:0032264">
    <property type="term" value="P:IMP salvage"/>
    <property type="evidence" value="ECO:0007669"/>
    <property type="project" value="TreeGrafter"/>
</dbReference>
<dbReference type="Proteomes" id="UP001169862">
    <property type="component" value="Unassembled WGS sequence"/>
</dbReference>
<evidence type="ECO:0000313" key="7">
    <source>
        <dbReference type="Proteomes" id="UP001177341"/>
    </source>
</evidence>
<dbReference type="GO" id="GO:0004422">
    <property type="term" value="F:hypoxanthine phosphoribosyltransferase activity"/>
    <property type="evidence" value="ECO:0007669"/>
    <property type="project" value="TreeGrafter"/>
</dbReference>
<gene>
    <name evidence="4" type="ORF">Q4490_04750</name>
    <name evidence="5" type="ORF">Q8W30_02860</name>
</gene>
<dbReference type="CDD" id="cd06223">
    <property type="entry name" value="PRTases_typeI"/>
    <property type="match status" value="1"/>
</dbReference>
<dbReference type="Gene3D" id="3.40.50.2020">
    <property type="match status" value="1"/>
</dbReference>
<keyword evidence="4" id="KW-0808">Transferase</keyword>
<dbReference type="Pfam" id="PF00156">
    <property type="entry name" value="Pribosyltran"/>
    <property type="match status" value="1"/>
</dbReference>
<feature type="domain" description="Phosphoribosyltransferase" evidence="3">
    <location>
        <begin position="24"/>
        <end position="170"/>
    </location>
</feature>
<evidence type="ECO:0000313" key="4">
    <source>
        <dbReference type="EMBL" id="MDO6452866.1"/>
    </source>
</evidence>
<comment type="catalytic activity">
    <reaction evidence="1">
        <text>GMP + diphosphate = guanine + 5-phospho-alpha-D-ribose 1-diphosphate</text>
        <dbReference type="Rhea" id="RHEA:25424"/>
        <dbReference type="ChEBI" id="CHEBI:16235"/>
        <dbReference type="ChEBI" id="CHEBI:33019"/>
        <dbReference type="ChEBI" id="CHEBI:58017"/>
        <dbReference type="ChEBI" id="CHEBI:58115"/>
        <dbReference type="EC" id="2.4.2.8"/>
    </reaction>
    <physiologicalReaction direction="right-to-left" evidence="1">
        <dbReference type="Rhea" id="RHEA:25426"/>
    </physiologicalReaction>
</comment>
<dbReference type="EC" id="2.4.2.8" evidence="4"/>
<reference evidence="4" key="1">
    <citation type="submission" date="2023-07" db="EMBL/GenBank/DDBJ databases">
        <title>Genome content predicts the carbon catabolic preferences of heterotrophic bacteria.</title>
        <authorList>
            <person name="Gralka M."/>
        </authorList>
    </citation>
    <scope>NUCLEOTIDE SEQUENCE</scope>
    <source>
        <strain evidence="5">5G01</strain>
        <strain evidence="4">I2M16</strain>
    </source>
</reference>
<evidence type="ECO:0000313" key="6">
    <source>
        <dbReference type="Proteomes" id="UP001169862"/>
    </source>
</evidence>
<dbReference type="SUPFAM" id="SSF53271">
    <property type="entry name" value="PRTase-like"/>
    <property type="match status" value="1"/>
</dbReference>
<dbReference type="InterPro" id="IPR029057">
    <property type="entry name" value="PRTase-like"/>
</dbReference>
<accession>A0AAW7XGL6</accession>
<dbReference type="AlphaFoldDB" id="A0AAW7XGL6"/>
<dbReference type="Proteomes" id="UP001177341">
    <property type="component" value="Unassembled WGS sequence"/>
</dbReference>
<dbReference type="PANTHER" id="PTHR43340">
    <property type="entry name" value="HYPOXANTHINE-GUANINE PHOSPHORIBOSYLTRANSFERASE"/>
    <property type="match status" value="1"/>
</dbReference>
<dbReference type="RefSeq" id="WP_075178559.1">
    <property type="nucleotide sequence ID" value="NZ_CAXHZV010000002.1"/>
</dbReference>
<evidence type="ECO:0000256" key="1">
    <source>
        <dbReference type="ARBA" id="ARBA00048811"/>
    </source>
</evidence>
<evidence type="ECO:0000256" key="2">
    <source>
        <dbReference type="ARBA" id="ARBA00049402"/>
    </source>
</evidence>
<dbReference type="GO" id="GO:0046100">
    <property type="term" value="P:hypoxanthine metabolic process"/>
    <property type="evidence" value="ECO:0007669"/>
    <property type="project" value="TreeGrafter"/>
</dbReference>
<dbReference type="InterPro" id="IPR000836">
    <property type="entry name" value="PRTase_dom"/>
</dbReference>
<dbReference type="GO" id="GO:0005829">
    <property type="term" value="C:cytosol"/>
    <property type="evidence" value="ECO:0007669"/>
    <property type="project" value="TreeGrafter"/>
</dbReference>
<dbReference type="GO" id="GO:0032263">
    <property type="term" value="P:GMP salvage"/>
    <property type="evidence" value="ECO:0007669"/>
    <property type="project" value="TreeGrafter"/>
</dbReference>
<dbReference type="EMBL" id="JAUOPG010000002">
    <property type="protein sequence ID" value="MDO6452866.1"/>
    <property type="molecule type" value="Genomic_DNA"/>
</dbReference>
<dbReference type="NCBIfam" id="NF006605">
    <property type="entry name" value="PRK09162.1"/>
    <property type="match status" value="1"/>
</dbReference>
<protein>
    <submittedName>
        <fullName evidence="4">Hypoxanthine-guanine phosphoribosyltransferase</fullName>
        <ecNumber evidence="4">2.4.2.8</ecNumber>
    </submittedName>
</protein>
<keyword evidence="4" id="KW-0328">Glycosyltransferase</keyword>
<comment type="caution">
    <text evidence="4">The sequence shown here is derived from an EMBL/GenBank/DDBJ whole genome shotgun (WGS) entry which is preliminary data.</text>
</comment>
<organism evidence="4 6">
    <name type="scientific">Neptunomonas phycophila</name>
    <dbReference type="NCBI Taxonomy" id="1572645"/>
    <lineage>
        <taxon>Bacteria</taxon>
        <taxon>Pseudomonadati</taxon>
        <taxon>Pseudomonadota</taxon>
        <taxon>Gammaproteobacteria</taxon>
        <taxon>Oceanospirillales</taxon>
        <taxon>Oceanospirillaceae</taxon>
        <taxon>Neptunomonas</taxon>
    </lineage>
</organism>
<dbReference type="GO" id="GO:0006178">
    <property type="term" value="P:guanine salvage"/>
    <property type="evidence" value="ECO:0007669"/>
    <property type="project" value="TreeGrafter"/>
</dbReference>
<evidence type="ECO:0000313" key="5">
    <source>
        <dbReference type="EMBL" id="MDP2521502.1"/>
    </source>
</evidence>
<dbReference type="GO" id="GO:0000287">
    <property type="term" value="F:magnesium ion binding"/>
    <property type="evidence" value="ECO:0007669"/>
    <property type="project" value="TreeGrafter"/>
</dbReference>
<keyword evidence="7" id="KW-1185">Reference proteome</keyword>
<evidence type="ECO:0000259" key="3">
    <source>
        <dbReference type="Pfam" id="PF00156"/>
    </source>
</evidence>
<sequence>MSQTDIEHIKQVYAEADLLFTPAEIEAAITTMAQAITQDMRDANPVVFSVMNGGLVIAGQLLTKLDFPLEASYLHATRYRNSTSGHGLEWKVAPMIDFKDRPVLIIDDILDEGHTLVEIVEHCKAEGAASVKTAVLVNKLHDRKARPDLQADFVGLEVIDRYIFGFGMDYHGYWRNADGIYAVKGM</sequence>
<proteinExistence type="predicted"/>